<organism evidence="6 7">
    <name type="scientific">Marivirga aurantiaca</name>
    <dbReference type="NCBI Taxonomy" id="2802615"/>
    <lineage>
        <taxon>Bacteria</taxon>
        <taxon>Pseudomonadati</taxon>
        <taxon>Bacteroidota</taxon>
        <taxon>Cytophagia</taxon>
        <taxon>Cytophagales</taxon>
        <taxon>Marivirgaceae</taxon>
        <taxon>Marivirga</taxon>
    </lineage>
</organism>
<sequence length="573" mass="66596">MKIAFLLVLWMLLPSMGMADIGNIDSLKHELKMHPGLDSVRVDILNELSYVYWIIDPVEAENYSREALQLAISLNYNKGMAFANRSIGVSGWAQGNYEQGLNALMKALVLYQNMRDTLNIANVMMNTGLIYSEQVSYEEALAYYEEALKTFNLLNKQERAVNTLNHMGKLFQKQKKLTRAFDTYNMALNLSDKLNYSYGKATSYSNLASYFKDSNELDSALSYSHKALVIQSRDNDLNGKAFSIYTMGIIYFLKADYESAEKVLKIALEEAENISSKKLKRDIYLKLKEVAVRQGDLGKAITYFEQYSEAKDSLLNAEKLREFVRLENQFELEKSAQQMEMKEKELEILQQEAQLSRLWRQTLIIGILAVLIISYFIYSRQRMNIRRKSELLLKNKQIYETKETLAAVELENARLKEKELNQKIEFKNKELTSYTLNFVRKNELMEEIKSSIKELKKSKDSETVKKLNSLNRLVANSMHIDKDWLDFKRQFEEVHTDFFSQLKSNYPDITNNELKLCALLKLNMNLKEAANIMGISPESVKTARYRLRKKLHLSKEENLVEYIIKLERELIGE</sequence>
<keyword evidence="3" id="KW-0812">Transmembrane</keyword>
<feature type="signal peptide" evidence="4">
    <location>
        <begin position="1"/>
        <end position="19"/>
    </location>
</feature>
<dbReference type="GO" id="GO:0006355">
    <property type="term" value="P:regulation of DNA-templated transcription"/>
    <property type="evidence" value="ECO:0007669"/>
    <property type="project" value="InterPro"/>
</dbReference>
<keyword evidence="3" id="KW-0472">Membrane</keyword>
<dbReference type="Gene3D" id="1.25.40.10">
    <property type="entry name" value="Tetratricopeptide repeat domain"/>
    <property type="match status" value="1"/>
</dbReference>
<evidence type="ECO:0000256" key="4">
    <source>
        <dbReference type="SAM" id="SignalP"/>
    </source>
</evidence>
<comment type="caution">
    <text evidence="6">The sequence shown here is derived from an EMBL/GenBank/DDBJ whole genome shotgun (WGS) entry which is preliminary data.</text>
</comment>
<proteinExistence type="predicted"/>
<gene>
    <name evidence="6" type="ORF">JKA74_14045</name>
</gene>
<accession>A0A934X0B7</accession>
<dbReference type="InterPro" id="IPR000792">
    <property type="entry name" value="Tscrpt_reg_LuxR_C"/>
</dbReference>
<protein>
    <submittedName>
        <fullName evidence="6">Tetratricopeptide repeat protein</fullName>
    </submittedName>
</protein>
<dbReference type="Pfam" id="PF13424">
    <property type="entry name" value="TPR_12"/>
    <property type="match status" value="1"/>
</dbReference>
<keyword evidence="7" id="KW-1185">Reference proteome</keyword>
<keyword evidence="4" id="KW-0732">Signal</keyword>
<feature type="coiled-coil region" evidence="2">
    <location>
        <begin position="398"/>
        <end position="461"/>
    </location>
</feature>
<dbReference type="SMART" id="SM00421">
    <property type="entry name" value="HTH_LUXR"/>
    <property type="match status" value="1"/>
</dbReference>
<dbReference type="Proteomes" id="UP000611723">
    <property type="component" value="Unassembled WGS sequence"/>
</dbReference>
<dbReference type="PROSITE" id="PS50005">
    <property type="entry name" value="TPR"/>
    <property type="match status" value="1"/>
</dbReference>
<evidence type="ECO:0000256" key="2">
    <source>
        <dbReference type="SAM" id="Coils"/>
    </source>
</evidence>
<feature type="repeat" description="TPR" evidence="1">
    <location>
        <begin position="121"/>
        <end position="154"/>
    </location>
</feature>
<dbReference type="SMART" id="SM00028">
    <property type="entry name" value="TPR"/>
    <property type="match status" value="5"/>
</dbReference>
<dbReference type="InterPro" id="IPR011990">
    <property type="entry name" value="TPR-like_helical_dom_sf"/>
</dbReference>
<dbReference type="RefSeq" id="WP_201431842.1">
    <property type="nucleotide sequence ID" value="NZ_JAEQBW010000006.1"/>
</dbReference>
<dbReference type="EMBL" id="JAEQBW010000006">
    <property type="protein sequence ID" value="MBK6266162.1"/>
    <property type="molecule type" value="Genomic_DNA"/>
</dbReference>
<evidence type="ECO:0000313" key="6">
    <source>
        <dbReference type="EMBL" id="MBK6266162.1"/>
    </source>
</evidence>
<dbReference type="InterPro" id="IPR036388">
    <property type="entry name" value="WH-like_DNA-bd_sf"/>
</dbReference>
<evidence type="ECO:0000259" key="5">
    <source>
        <dbReference type="SMART" id="SM00421"/>
    </source>
</evidence>
<dbReference type="Gene3D" id="1.10.10.10">
    <property type="entry name" value="Winged helix-like DNA-binding domain superfamily/Winged helix DNA-binding domain"/>
    <property type="match status" value="1"/>
</dbReference>
<keyword evidence="3" id="KW-1133">Transmembrane helix</keyword>
<dbReference type="SUPFAM" id="SSF48452">
    <property type="entry name" value="TPR-like"/>
    <property type="match status" value="2"/>
</dbReference>
<keyword evidence="2" id="KW-0175">Coiled coil</keyword>
<feature type="chain" id="PRO_5037044988" evidence="4">
    <location>
        <begin position="20"/>
        <end position="573"/>
    </location>
</feature>
<reference evidence="6" key="1">
    <citation type="submission" date="2021-01" db="EMBL/GenBank/DDBJ databases">
        <title>Marivirga aurantiaca sp. nov., isolated from intertidal surface sediments.</title>
        <authorList>
            <person name="Zhang M."/>
        </authorList>
    </citation>
    <scope>NUCLEOTIDE SEQUENCE</scope>
    <source>
        <strain evidence="6">S37H4</strain>
    </source>
</reference>
<dbReference type="AlphaFoldDB" id="A0A934X0B7"/>
<dbReference type="PANTHER" id="PTHR10098">
    <property type="entry name" value="RAPSYN-RELATED"/>
    <property type="match status" value="1"/>
</dbReference>
<evidence type="ECO:0000256" key="3">
    <source>
        <dbReference type="SAM" id="Phobius"/>
    </source>
</evidence>
<dbReference type="InterPro" id="IPR016032">
    <property type="entry name" value="Sig_transdc_resp-reg_C-effctor"/>
</dbReference>
<keyword evidence="1" id="KW-0802">TPR repeat</keyword>
<evidence type="ECO:0000313" key="7">
    <source>
        <dbReference type="Proteomes" id="UP000611723"/>
    </source>
</evidence>
<name>A0A934X0B7_9BACT</name>
<dbReference type="SUPFAM" id="SSF46894">
    <property type="entry name" value="C-terminal effector domain of the bipartite response regulators"/>
    <property type="match status" value="1"/>
</dbReference>
<feature type="transmembrane region" description="Helical" evidence="3">
    <location>
        <begin position="358"/>
        <end position="378"/>
    </location>
</feature>
<feature type="domain" description="HTH luxR-type" evidence="5">
    <location>
        <begin position="506"/>
        <end position="563"/>
    </location>
</feature>
<dbReference type="Pfam" id="PF14938">
    <property type="entry name" value="SNAP"/>
    <property type="match status" value="1"/>
</dbReference>
<dbReference type="InterPro" id="IPR019734">
    <property type="entry name" value="TPR_rpt"/>
</dbReference>
<dbReference type="GO" id="GO:0003677">
    <property type="term" value="F:DNA binding"/>
    <property type="evidence" value="ECO:0007669"/>
    <property type="project" value="InterPro"/>
</dbReference>
<evidence type="ECO:0000256" key="1">
    <source>
        <dbReference type="PROSITE-ProRule" id="PRU00339"/>
    </source>
</evidence>